<keyword evidence="2" id="KW-1185">Reference proteome</keyword>
<dbReference type="AlphaFoldDB" id="A0AA39J680"/>
<dbReference type="Proteomes" id="UP001175226">
    <property type="component" value="Unassembled WGS sequence"/>
</dbReference>
<reference evidence="1" key="1">
    <citation type="submission" date="2023-06" db="EMBL/GenBank/DDBJ databases">
        <authorList>
            <consortium name="Lawrence Berkeley National Laboratory"/>
            <person name="Ahrendt S."/>
            <person name="Sahu N."/>
            <person name="Indic B."/>
            <person name="Wong-Bajracharya J."/>
            <person name="Merenyi Z."/>
            <person name="Ke H.-M."/>
            <person name="Monk M."/>
            <person name="Kocsube S."/>
            <person name="Drula E."/>
            <person name="Lipzen A."/>
            <person name="Balint B."/>
            <person name="Henrissat B."/>
            <person name="Andreopoulos B."/>
            <person name="Martin F.M."/>
            <person name="Harder C.B."/>
            <person name="Rigling D."/>
            <person name="Ford K.L."/>
            <person name="Foster G.D."/>
            <person name="Pangilinan J."/>
            <person name="Papanicolaou A."/>
            <person name="Barry K."/>
            <person name="LaButti K."/>
            <person name="Viragh M."/>
            <person name="Koriabine M."/>
            <person name="Yan M."/>
            <person name="Riley R."/>
            <person name="Champramary S."/>
            <person name="Plett K.L."/>
            <person name="Tsai I.J."/>
            <person name="Slot J."/>
            <person name="Sipos G."/>
            <person name="Plett J."/>
            <person name="Nagy L.G."/>
            <person name="Grigoriev I.V."/>
        </authorList>
    </citation>
    <scope>NUCLEOTIDE SEQUENCE</scope>
    <source>
        <strain evidence="1">FPL87.14</strain>
    </source>
</reference>
<sequence>MPCLWFDRGLISYRFISWSRFPAFLNAFVSLEASSSYRPTLCCRFQTLSLPGPYFERKQGIPALWERVRIRSTMALSQPDSPISPVTRSAVSLLKCPECGYVMPGESLATTLPSSRFEELSSRNDPPVDSERTALEAVVREGEANLSSLPQRIAAVRETLKILLKEQARTVKHITDAKSLLNPVRRLPGDVLIEIFTACLPEYTEDSLNAKTAPWVLSQVCASWRQTALASAGLWAKVHLKMDLYANHMESVFRLGTVLDRAGKHFLRVSIQGHKDFSQHPVFAMILPTSARWKSLDVVASLRSFRLFNSISHCLPLLETLKLKVSGFHRSDIRPDSTSVYGFRQAPRLRELSVTQQLVSDTPFFSNLFALPLEKISELYLISTTSDVVSLLRSNGAKHLVTFVITLVDSEDRALPQRIEIPVIRQVGLQNLALIGSAVWLLSRLRLPALLRLKLFPSEGPVIPVISEHTAPALTELTINSDDFIHGRALTNMLQWTPNLSAMILEIIIKGDTLFTALGRSRDGVFELVPHLKIFSLKGTRLEFLDHGRVITDMVESRRAIPSGKGRAALKIVYLKDDLGDSERWEKLRHGGLIVRYDA</sequence>
<evidence type="ECO:0000313" key="2">
    <source>
        <dbReference type="Proteomes" id="UP001175226"/>
    </source>
</evidence>
<dbReference type="EMBL" id="JAUEPT010000062">
    <property type="protein sequence ID" value="KAK0435534.1"/>
    <property type="molecule type" value="Genomic_DNA"/>
</dbReference>
<accession>A0AA39J680</accession>
<comment type="caution">
    <text evidence="1">The sequence shown here is derived from an EMBL/GenBank/DDBJ whole genome shotgun (WGS) entry which is preliminary data.</text>
</comment>
<name>A0AA39J680_9AGAR</name>
<organism evidence="1 2">
    <name type="scientific">Armillaria borealis</name>
    <dbReference type="NCBI Taxonomy" id="47425"/>
    <lineage>
        <taxon>Eukaryota</taxon>
        <taxon>Fungi</taxon>
        <taxon>Dikarya</taxon>
        <taxon>Basidiomycota</taxon>
        <taxon>Agaricomycotina</taxon>
        <taxon>Agaricomycetes</taxon>
        <taxon>Agaricomycetidae</taxon>
        <taxon>Agaricales</taxon>
        <taxon>Marasmiineae</taxon>
        <taxon>Physalacriaceae</taxon>
        <taxon>Armillaria</taxon>
    </lineage>
</organism>
<evidence type="ECO:0000313" key="1">
    <source>
        <dbReference type="EMBL" id="KAK0435534.1"/>
    </source>
</evidence>
<protein>
    <recommendedName>
        <fullName evidence="3">F-box domain-containing protein</fullName>
    </recommendedName>
</protein>
<evidence type="ECO:0008006" key="3">
    <source>
        <dbReference type="Google" id="ProtNLM"/>
    </source>
</evidence>
<gene>
    <name evidence="1" type="ORF">EV421DRAFT_1835359</name>
</gene>
<proteinExistence type="predicted"/>